<dbReference type="EMBL" id="JACTAM010002699">
    <property type="protein sequence ID" value="KAI2643917.1"/>
    <property type="molecule type" value="Genomic_DNA"/>
</dbReference>
<dbReference type="Gene3D" id="3.10.100.10">
    <property type="entry name" value="Mannose-Binding Protein A, subunit A"/>
    <property type="match status" value="4"/>
</dbReference>
<protein>
    <submittedName>
        <fullName evidence="4">Macrophage mannose receptor 1</fullName>
    </submittedName>
</protein>
<keyword evidence="1" id="KW-1015">Disulfide bond</keyword>
<dbReference type="Proteomes" id="UP000830375">
    <property type="component" value="Unassembled WGS sequence"/>
</dbReference>
<accession>A0ABQ8L1T6</accession>
<dbReference type="PANTHER" id="PTHR45784:SF3">
    <property type="entry name" value="C-TYPE LECTIN DOMAIN FAMILY 4 MEMBER K-LIKE-RELATED"/>
    <property type="match status" value="1"/>
</dbReference>
<proteinExistence type="predicted"/>
<evidence type="ECO:0000313" key="5">
    <source>
        <dbReference type="Proteomes" id="UP000830375"/>
    </source>
</evidence>
<dbReference type="InterPro" id="IPR016186">
    <property type="entry name" value="C-type_lectin-like/link_sf"/>
</dbReference>
<feature type="chain" id="PRO_5045792718" evidence="2">
    <location>
        <begin position="20"/>
        <end position="615"/>
    </location>
</feature>
<keyword evidence="4" id="KW-0675">Receptor</keyword>
<reference evidence="4 5" key="1">
    <citation type="submission" date="2022-01" db="EMBL/GenBank/DDBJ databases">
        <title>A high-quality chromosome-level genome assembly of rohu carp, Labeo rohita.</title>
        <authorList>
            <person name="Arick M.A. II"/>
            <person name="Hsu C.-Y."/>
            <person name="Magbanua Z."/>
            <person name="Pechanova O."/>
            <person name="Grover C."/>
            <person name="Miller E."/>
            <person name="Thrash A."/>
            <person name="Ezzel L."/>
            <person name="Alam S."/>
            <person name="Benzie J."/>
            <person name="Hamilton M."/>
            <person name="Karsi A."/>
            <person name="Lawrence M.L."/>
            <person name="Peterson D.G."/>
        </authorList>
    </citation>
    <scope>NUCLEOTIDE SEQUENCE [LARGE SCALE GENOMIC DNA]</scope>
    <source>
        <strain evidence="5">BAU-BD-2019</strain>
        <tissue evidence="4">Blood</tissue>
    </source>
</reference>
<name>A0ABQ8L1T6_LABRO</name>
<feature type="domain" description="C-type lectin" evidence="3">
    <location>
        <begin position="126"/>
        <end position="243"/>
    </location>
</feature>
<keyword evidence="5" id="KW-1185">Reference proteome</keyword>
<dbReference type="PROSITE" id="PS00615">
    <property type="entry name" value="C_TYPE_LECTIN_1"/>
    <property type="match status" value="1"/>
</dbReference>
<dbReference type="SUPFAM" id="SSF56436">
    <property type="entry name" value="C-type lectin-like"/>
    <property type="match status" value="4"/>
</dbReference>
<feature type="domain" description="C-type lectin" evidence="3">
    <location>
        <begin position="365"/>
        <end position="467"/>
    </location>
</feature>
<dbReference type="InterPro" id="IPR001304">
    <property type="entry name" value="C-type_lectin-like"/>
</dbReference>
<dbReference type="InterPro" id="IPR016187">
    <property type="entry name" value="CTDL_fold"/>
</dbReference>
<organism evidence="4 5">
    <name type="scientific">Labeo rohita</name>
    <name type="common">Indian major carp</name>
    <name type="synonym">Cyprinus rohita</name>
    <dbReference type="NCBI Taxonomy" id="84645"/>
    <lineage>
        <taxon>Eukaryota</taxon>
        <taxon>Metazoa</taxon>
        <taxon>Chordata</taxon>
        <taxon>Craniata</taxon>
        <taxon>Vertebrata</taxon>
        <taxon>Euteleostomi</taxon>
        <taxon>Actinopterygii</taxon>
        <taxon>Neopterygii</taxon>
        <taxon>Teleostei</taxon>
        <taxon>Ostariophysi</taxon>
        <taxon>Cypriniformes</taxon>
        <taxon>Cyprinidae</taxon>
        <taxon>Labeoninae</taxon>
        <taxon>Labeonini</taxon>
        <taxon>Labeo</taxon>
    </lineage>
</organism>
<dbReference type="PANTHER" id="PTHR45784">
    <property type="entry name" value="C-TYPE LECTIN DOMAIN FAMILY 20 MEMBER A-RELATED"/>
    <property type="match status" value="1"/>
</dbReference>
<evidence type="ECO:0000256" key="2">
    <source>
        <dbReference type="SAM" id="SignalP"/>
    </source>
</evidence>
<sequence length="615" mass="70143">MDGSLFVLLLLSGVLRTTSVVYKEYYYINAKMSWPEAQSYCRAKYTDLAFVETMGDANRLVNIVDPGYSGSVWIGLKRATQKRWGWSSGEDTLAQFSAWYGAVNSQDDCGFLVYGVWFTNQCTSVIHFVCYNESTGYVRVEMWKNWADAQSYCRTYYTDLATIRTADELALLNSLVPSGASLWIGLFLDSWEWSDKWSNFFRNWAAGQPSQISGSGDCVSMSTTNSGKWIHESCNLRSPFICHGGPKFPYRFYQYVNESMTWLDAQSYCRARFTDLATADSMSDVNRLVNTVDSGYSGSVWIGLQAGTWHYWIWSLGEGAVNYKMWSPGEPNGDGMCVKCYNGSWYDEMCNSMLPFVCFSDSTGFVIINNAMAWRDAQNYCRQYHTDLATITSPEQLNLIPSQFPFWIGLHLDFWQWSDDWDLSFRYWAADQLFLSSAPGICVGMSKSKSWKWAQYSCDLQQPFICYGDDKLIKKQIVRLKLSCNGKCTLNDPALQTAFLNVISEKLKSMGLESDKMSWIQGEDEEVFHPESEHTVMTLDQEVSVTLIFLHIRIQQQTVVINSREDLYSVDDVTTSSRVLFHRDRESRLVCFWTLGNSLTNGVASSDTGLQINHP</sequence>
<feature type="signal peptide" evidence="2">
    <location>
        <begin position="1"/>
        <end position="19"/>
    </location>
</feature>
<feature type="domain" description="C-type lectin" evidence="3">
    <location>
        <begin position="248"/>
        <end position="359"/>
    </location>
</feature>
<dbReference type="InterPro" id="IPR018378">
    <property type="entry name" value="C-type_lectin_CS"/>
</dbReference>
<evidence type="ECO:0000313" key="4">
    <source>
        <dbReference type="EMBL" id="KAI2643917.1"/>
    </source>
</evidence>
<keyword evidence="2" id="KW-0732">Signal</keyword>
<dbReference type="SMART" id="SM00034">
    <property type="entry name" value="CLECT"/>
    <property type="match status" value="4"/>
</dbReference>
<dbReference type="PROSITE" id="PS50041">
    <property type="entry name" value="C_TYPE_LECTIN_2"/>
    <property type="match status" value="4"/>
</dbReference>
<feature type="domain" description="C-type lectin" evidence="3">
    <location>
        <begin position="25"/>
        <end position="131"/>
    </location>
</feature>
<gene>
    <name evidence="4" type="ORF">H4Q32_026338</name>
</gene>
<dbReference type="Pfam" id="PF00059">
    <property type="entry name" value="Lectin_C"/>
    <property type="match status" value="4"/>
</dbReference>
<comment type="caution">
    <text evidence="4">The sequence shown here is derived from an EMBL/GenBank/DDBJ whole genome shotgun (WGS) entry which is preliminary data.</text>
</comment>
<evidence type="ECO:0000256" key="1">
    <source>
        <dbReference type="ARBA" id="ARBA00023157"/>
    </source>
</evidence>
<evidence type="ECO:0000259" key="3">
    <source>
        <dbReference type="PROSITE" id="PS50041"/>
    </source>
</evidence>